<keyword evidence="8 9" id="KW-0289">Folate biosynthesis</keyword>
<dbReference type="CDD" id="cd00534">
    <property type="entry name" value="DHNA_DHNTPE"/>
    <property type="match status" value="1"/>
</dbReference>
<dbReference type="SMART" id="SM00905">
    <property type="entry name" value="FolB"/>
    <property type="match status" value="1"/>
</dbReference>
<organism evidence="11 12">
    <name type="scientific">Oceanitalea stevensii</name>
    <dbReference type="NCBI Taxonomy" id="2763072"/>
    <lineage>
        <taxon>Bacteria</taxon>
        <taxon>Bacillati</taxon>
        <taxon>Actinomycetota</taxon>
        <taxon>Actinomycetes</taxon>
        <taxon>Micrococcales</taxon>
        <taxon>Bogoriellaceae</taxon>
        <taxon>Georgenia</taxon>
    </lineage>
</organism>
<evidence type="ECO:0000256" key="5">
    <source>
        <dbReference type="ARBA" id="ARBA00022741"/>
    </source>
</evidence>
<name>A0ABR8Z0G3_9MICO</name>
<keyword evidence="12" id="KW-1185">Reference proteome</keyword>
<dbReference type="PROSITE" id="PS00794">
    <property type="entry name" value="HPPK"/>
    <property type="match status" value="1"/>
</dbReference>
<accession>A0ABR8Z0G3</accession>
<evidence type="ECO:0000259" key="10">
    <source>
        <dbReference type="PROSITE" id="PS00794"/>
    </source>
</evidence>
<dbReference type="NCBIfam" id="TIGR01498">
    <property type="entry name" value="folK"/>
    <property type="match status" value="1"/>
</dbReference>
<comment type="caution">
    <text evidence="11">The sequence shown here is derived from an EMBL/GenBank/DDBJ whole genome shotgun (WGS) entry which is preliminary data.</text>
</comment>
<comment type="similarity">
    <text evidence="9">Belongs to the DHNA family.</text>
</comment>
<comment type="function">
    <text evidence="9">Catalyzes the conversion of 7,8-dihydroneopterin to 6-hydroxymethyl-7,8-dihydropterin.</text>
</comment>
<keyword evidence="4 11" id="KW-0808">Transferase</keyword>
<keyword evidence="5" id="KW-0547">Nucleotide-binding</keyword>
<dbReference type="EC" id="4.1.2.25" evidence="9"/>
<evidence type="ECO:0000256" key="2">
    <source>
        <dbReference type="ARBA" id="ARBA00005051"/>
    </source>
</evidence>
<dbReference type="SUPFAM" id="SSF55083">
    <property type="entry name" value="6-hydroxymethyl-7,8-dihydropterin pyrophosphokinase, HPPK"/>
    <property type="match status" value="1"/>
</dbReference>
<comment type="catalytic activity">
    <reaction evidence="1">
        <text>6-hydroxymethyl-7,8-dihydropterin + ATP = (7,8-dihydropterin-6-yl)methyl diphosphate + AMP + H(+)</text>
        <dbReference type="Rhea" id="RHEA:11412"/>
        <dbReference type="ChEBI" id="CHEBI:15378"/>
        <dbReference type="ChEBI" id="CHEBI:30616"/>
        <dbReference type="ChEBI" id="CHEBI:44841"/>
        <dbReference type="ChEBI" id="CHEBI:72950"/>
        <dbReference type="ChEBI" id="CHEBI:456215"/>
        <dbReference type="EC" id="2.7.6.3"/>
    </reaction>
</comment>
<evidence type="ECO:0000256" key="6">
    <source>
        <dbReference type="ARBA" id="ARBA00022777"/>
    </source>
</evidence>
<dbReference type="CDD" id="cd00483">
    <property type="entry name" value="HPPK"/>
    <property type="match status" value="1"/>
</dbReference>
<dbReference type="NCBIfam" id="TIGR00526">
    <property type="entry name" value="folB_dom"/>
    <property type="match status" value="1"/>
</dbReference>
<comment type="catalytic activity">
    <reaction evidence="9">
        <text>7,8-dihydroneopterin = 6-hydroxymethyl-7,8-dihydropterin + glycolaldehyde</text>
        <dbReference type="Rhea" id="RHEA:10540"/>
        <dbReference type="ChEBI" id="CHEBI:17001"/>
        <dbReference type="ChEBI" id="CHEBI:17071"/>
        <dbReference type="ChEBI" id="CHEBI:44841"/>
        <dbReference type="EC" id="4.1.2.25"/>
    </reaction>
</comment>
<comment type="pathway">
    <text evidence="9">Cofactor biosynthesis; tetrahydrofolate biosynthesis; 2-amino-4-hydroxy-6-hydroxymethyl-7,8-dihydropteridine diphosphate from 7,8-dihydroneopterin triphosphate: step 3/4.</text>
</comment>
<keyword evidence="9" id="KW-0456">Lyase</keyword>
<evidence type="ECO:0000256" key="7">
    <source>
        <dbReference type="ARBA" id="ARBA00022840"/>
    </source>
</evidence>
<dbReference type="Gene3D" id="3.30.70.560">
    <property type="entry name" value="7,8-Dihydro-6-hydroxymethylpterin-pyrophosphokinase HPPK"/>
    <property type="match status" value="1"/>
</dbReference>
<keyword evidence="6" id="KW-0418">Kinase</keyword>
<dbReference type="PANTHER" id="PTHR43071:SF1">
    <property type="entry name" value="2-AMINO-4-HYDROXY-6-HYDROXYMETHYLDIHYDROPTERIDINE PYROPHOSPHOKINASE"/>
    <property type="match status" value="1"/>
</dbReference>
<dbReference type="InterPro" id="IPR000550">
    <property type="entry name" value="Hppk"/>
</dbReference>
<protein>
    <recommendedName>
        <fullName evidence="9">Bifunctional folate synthesis protein</fullName>
    </recommendedName>
    <domain>
        <recommendedName>
            <fullName evidence="9">Dihydroneopterin aldolase</fullName>
            <shortName evidence="9">DHNA</shortName>
            <ecNumber evidence="9">4.1.2.25</ecNumber>
        </recommendedName>
        <alternativeName>
            <fullName evidence="9">7,8-dihydroneopterin aldolase</fullName>
        </alternativeName>
    </domain>
    <domain>
        <recommendedName>
            <fullName evidence="9">2-amino-4-hydroxy-6-hydroxymethyldihydropteridine pyrophosphokinase</fullName>
            <ecNumber evidence="9">2.7.6.3</ecNumber>
        </recommendedName>
        <alternativeName>
            <fullName evidence="9">6-hydroxymethyl-7,8-dihydropterin pyrophosphokinase</fullName>
            <shortName evidence="9">PPPK</shortName>
        </alternativeName>
        <alternativeName>
            <fullName evidence="9">7,8-dihydro-6-hydroxymethylpterin pyrophosphokinase</fullName>
            <shortName evidence="9">HPPK</shortName>
        </alternativeName>
    </domain>
</protein>
<dbReference type="GO" id="GO:0003848">
    <property type="term" value="F:2-amino-4-hydroxy-6-hydroxymethyldihydropteridine diphosphokinase activity"/>
    <property type="evidence" value="ECO:0007669"/>
    <property type="project" value="UniProtKB-EC"/>
</dbReference>
<dbReference type="InterPro" id="IPR006156">
    <property type="entry name" value="Dihydroneopterin_aldolase"/>
</dbReference>
<dbReference type="Pfam" id="PF02152">
    <property type="entry name" value="FolB"/>
    <property type="match status" value="1"/>
</dbReference>
<dbReference type="InterPro" id="IPR043133">
    <property type="entry name" value="GTP-CH-I_C/QueF"/>
</dbReference>
<keyword evidence="7" id="KW-0067">ATP-binding</keyword>
<reference evidence="11 12" key="1">
    <citation type="submission" date="2020-08" db="EMBL/GenBank/DDBJ databases">
        <title>A Genomic Blueprint of the Chicken Gut Microbiome.</title>
        <authorList>
            <person name="Gilroy R."/>
            <person name="Ravi A."/>
            <person name="Getino M."/>
            <person name="Pursley I."/>
            <person name="Horton D.L."/>
            <person name="Alikhan N.-F."/>
            <person name="Baker D."/>
            <person name="Gharbi K."/>
            <person name="Hall N."/>
            <person name="Watson M."/>
            <person name="Adriaenssens E.M."/>
            <person name="Foster-Nyarko E."/>
            <person name="Jarju S."/>
            <person name="Secka A."/>
            <person name="Antonio M."/>
            <person name="Oren A."/>
            <person name="Chaudhuri R."/>
            <person name="La Ragione R.M."/>
            <person name="Hildebrand F."/>
            <person name="Pallen M.J."/>
        </authorList>
    </citation>
    <scope>NUCLEOTIDE SEQUENCE [LARGE SCALE GENOMIC DNA]</scope>
    <source>
        <strain evidence="11 12">Sa1BUA1</strain>
    </source>
</reference>
<dbReference type="RefSeq" id="WP_251838818.1">
    <property type="nucleotide sequence ID" value="NZ_JACSPO010000001.1"/>
</dbReference>
<evidence type="ECO:0000256" key="8">
    <source>
        <dbReference type="ARBA" id="ARBA00022909"/>
    </source>
</evidence>
<dbReference type="Proteomes" id="UP000661894">
    <property type="component" value="Unassembled WGS sequence"/>
</dbReference>
<dbReference type="InterPro" id="IPR035907">
    <property type="entry name" value="Hppk_sf"/>
</dbReference>
<dbReference type="Gene3D" id="3.30.1130.10">
    <property type="match status" value="1"/>
</dbReference>
<dbReference type="EC" id="2.7.6.3" evidence="9"/>
<dbReference type="NCBIfam" id="TIGR00525">
    <property type="entry name" value="folB"/>
    <property type="match status" value="1"/>
</dbReference>
<evidence type="ECO:0000313" key="12">
    <source>
        <dbReference type="Proteomes" id="UP000661894"/>
    </source>
</evidence>
<dbReference type="EMBL" id="JACSPO010000001">
    <property type="protein sequence ID" value="MBD8061755.1"/>
    <property type="molecule type" value="Genomic_DNA"/>
</dbReference>
<evidence type="ECO:0000256" key="9">
    <source>
        <dbReference type="RuleBase" id="RU362079"/>
    </source>
</evidence>
<dbReference type="PANTHER" id="PTHR43071">
    <property type="entry name" value="2-AMINO-4-HYDROXY-6-HYDROXYMETHYLDIHYDROPTERIDINE PYROPHOSPHOKINASE"/>
    <property type="match status" value="1"/>
</dbReference>
<dbReference type="InterPro" id="IPR006157">
    <property type="entry name" value="FolB_dom"/>
</dbReference>
<dbReference type="Pfam" id="PF01288">
    <property type="entry name" value="HPPK"/>
    <property type="match status" value="1"/>
</dbReference>
<comment type="pathway">
    <text evidence="2">Cofactor biosynthesis; tetrahydrofolate biosynthesis; 2-amino-4-hydroxy-6-hydroxymethyl-7,8-dihydropteridine diphosphate from 7,8-dihydroneopterin triphosphate: step 4/4.</text>
</comment>
<gene>
    <name evidence="11" type="primary">folK</name>
    <name evidence="11" type="ORF">H9624_05395</name>
</gene>
<sequence>MTDRITLTGLRARGRHGVLAAERELGQEFSADVVLHLDTRAAAAGDDLSLTVNYAEVAREVVDVLAGPPVDLVETVAATIAERVLAHPRVLAVDVTVHKPQAPVPVPFADVTVHVHRRADDGDGARDVVLALGGNLGDVRATLAAALTQLAQHPRVTVAAVSPLLRSEALTLPGAGPQPDYLNAVAVLRTDLPPRELLALCQGVELGHGRVREERWGARPLDLDLVAAGALTWQDADLTLPHPRAHERAFVLAPWARVQPEAVLPGHGPVAELAAGLGPVDWVAEDWWEA</sequence>
<evidence type="ECO:0000313" key="11">
    <source>
        <dbReference type="EMBL" id="MBD8061755.1"/>
    </source>
</evidence>
<proteinExistence type="inferred from homology"/>
<evidence type="ECO:0000256" key="4">
    <source>
        <dbReference type="ARBA" id="ARBA00022679"/>
    </source>
</evidence>
<comment type="similarity">
    <text evidence="3">In the N-terminal section; belongs to the DHNA family.</text>
</comment>
<dbReference type="SUPFAM" id="SSF55620">
    <property type="entry name" value="Tetrahydrobiopterin biosynthesis enzymes-like"/>
    <property type="match status" value="1"/>
</dbReference>
<evidence type="ECO:0000256" key="1">
    <source>
        <dbReference type="ARBA" id="ARBA00000198"/>
    </source>
</evidence>
<feature type="domain" description="7,8-dihydro-6-hydroxymethylpterin-pyrophosphokinase" evidence="10">
    <location>
        <begin position="215"/>
        <end position="226"/>
    </location>
</feature>
<evidence type="ECO:0000256" key="3">
    <source>
        <dbReference type="ARBA" id="ARBA00009640"/>
    </source>
</evidence>